<comment type="caution">
    <text evidence="1">The sequence shown here is derived from an EMBL/GenBank/DDBJ whole genome shotgun (WGS) entry which is preliminary data.</text>
</comment>
<reference evidence="1 2" key="1">
    <citation type="submission" date="2020-08" db="EMBL/GenBank/DDBJ databases">
        <title>Genomic Encyclopedia of Type Strains, Phase IV (KMG-IV): sequencing the most valuable type-strain genomes for metagenomic binning, comparative biology and taxonomic classification.</title>
        <authorList>
            <person name="Goeker M."/>
        </authorList>
    </citation>
    <scope>NUCLEOTIDE SEQUENCE [LARGE SCALE GENOMIC DNA]</scope>
    <source>
        <strain evidence="1 2">DSM 105481</strain>
    </source>
</reference>
<proteinExistence type="predicted"/>
<organism evidence="1 2">
    <name type="scientific">Peribacillus huizhouensis</name>
    <dbReference type="NCBI Taxonomy" id="1501239"/>
    <lineage>
        <taxon>Bacteria</taxon>
        <taxon>Bacillati</taxon>
        <taxon>Bacillota</taxon>
        <taxon>Bacilli</taxon>
        <taxon>Bacillales</taxon>
        <taxon>Bacillaceae</taxon>
        <taxon>Peribacillus</taxon>
    </lineage>
</organism>
<dbReference type="EMBL" id="JACJHX010000004">
    <property type="protein sequence ID" value="MBA9026384.1"/>
    <property type="molecule type" value="Genomic_DNA"/>
</dbReference>
<name>A0ABR6CMW8_9BACI</name>
<protein>
    <submittedName>
        <fullName evidence="1">Uncharacterized protein</fullName>
    </submittedName>
</protein>
<dbReference type="Proteomes" id="UP000626697">
    <property type="component" value="Unassembled WGS sequence"/>
</dbReference>
<keyword evidence="2" id="KW-1185">Reference proteome</keyword>
<gene>
    <name evidence="1" type="ORF">HNP81_001669</name>
</gene>
<accession>A0ABR6CMW8</accession>
<sequence>MRVKGDYEEVKGKDFLLSGLFFFAIRKRPPSLKIDTDIVPRGCCVFIYVV</sequence>
<evidence type="ECO:0000313" key="2">
    <source>
        <dbReference type="Proteomes" id="UP000626697"/>
    </source>
</evidence>
<evidence type="ECO:0000313" key="1">
    <source>
        <dbReference type="EMBL" id="MBA9026384.1"/>
    </source>
</evidence>